<feature type="region of interest" description="Disordered" evidence="1">
    <location>
        <begin position="106"/>
        <end position="129"/>
    </location>
</feature>
<evidence type="ECO:0000256" key="1">
    <source>
        <dbReference type="SAM" id="MobiDB-lite"/>
    </source>
</evidence>
<reference evidence="3" key="1">
    <citation type="journal article" date="2023" name="Commun. Biol.">
        <title>Genome analysis of Parmales, the sister group of diatoms, reveals the evolutionary specialization of diatoms from phago-mixotrophs to photoautotrophs.</title>
        <authorList>
            <person name="Ban H."/>
            <person name="Sato S."/>
            <person name="Yoshikawa S."/>
            <person name="Yamada K."/>
            <person name="Nakamura Y."/>
            <person name="Ichinomiya M."/>
            <person name="Sato N."/>
            <person name="Blanc-Mathieu R."/>
            <person name="Endo H."/>
            <person name="Kuwata A."/>
            <person name="Ogata H."/>
        </authorList>
    </citation>
    <scope>NUCLEOTIDE SEQUENCE [LARGE SCALE GENOMIC DNA]</scope>
    <source>
        <strain evidence="3">NIES 3701</strain>
    </source>
</reference>
<keyword evidence="3" id="KW-1185">Reference proteome</keyword>
<feature type="compositionally biased region" description="Pro residues" evidence="1">
    <location>
        <begin position="13"/>
        <end position="23"/>
    </location>
</feature>
<gene>
    <name evidence="2" type="ORF">TrST_g12452</name>
</gene>
<feature type="region of interest" description="Disordered" evidence="1">
    <location>
        <begin position="40"/>
        <end position="89"/>
    </location>
</feature>
<accession>A0A9W7EGF5</accession>
<organism evidence="2 3">
    <name type="scientific">Triparma strigata</name>
    <dbReference type="NCBI Taxonomy" id="1606541"/>
    <lineage>
        <taxon>Eukaryota</taxon>
        <taxon>Sar</taxon>
        <taxon>Stramenopiles</taxon>
        <taxon>Ochrophyta</taxon>
        <taxon>Bolidophyceae</taxon>
        <taxon>Parmales</taxon>
        <taxon>Triparmaceae</taxon>
        <taxon>Triparma</taxon>
    </lineage>
</organism>
<protein>
    <submittedName>
        <fullName evidence="2">Uncharacterized protein</fullName>
    </submittedName>
</protein>
<feature type="compositionally biased region" description="Basic and acidic residues" evidence="1">
    <location>
        <begin position="106"/>
        <end position="119"/>
    </location>
</feature>
<dbReference type="OrthoDB" id="205541at2759"/>
<name>A0A9W7EGF5_9STRA</name>
<dbReference type="AlphaFoldDB" id="A0A9W7EGF5"/>
<dbReference type="EMBL" id="BRXY01000214">
    <property type="protein sequence ID" value="GMH77852.1"/>
    <property type="molecule type" value="Genomic_DNA"/>
</dbReference>
<feature type="region of interest" description="Disordered" evidence="1">
    <location>
        <begin position="1"/>
        <end position="26"/>
    </location>
</feature>
<evidence type="ECO:0000313" key="2">
    <source>
        <dbReference type="EMBL" id="GMH77852.1"/>
    </source>
</evidence>
<dbReference type="Proteomes" id="UP001165085">
    <property type="component" value="Unassembled WGS sequence"/>
</dbReference>
<evidence type="ECO:0000313" key="3">
    <source>
        <dbReference type="Proteomes" id="UP001165085"/>
    </source>
</evidence>
<sequence length="308" mass="34968">MRRADAQPKSPSSTPPRSLPLPPDLHCEYKRRHRNSLSSCFEELKTTPPRTPACRFTRVGGWDSGSESEDDRIVSPPAEGKFDDDDENDINELGWKSERILDLDGQEEKHDGTHEDAHHGSNTHFDNLDQGMLPGTNVIIKRSNLKAKILRKSLFHGQLKYLVKLDSSGLESEHESSEIEISEPPLGWVVKWSENDVTHEDEGQVSEFSGLVIGASWFREVKRVEVELEKGNTVWKDFDNVRFIEPISGTRVACNYKDEDGNESVKSGVIEGRSTFRNESRFQVKFDEGGDAWVDLQNFISPNEFRNL</sequence>
<comment type="caution">
    <text evidence="2">The sequence shown here is derived from an EMBL/GenBank/DDBJ whole genome shotgun (WGS) entry which is preliminary data.</text>
</comment>
<proteinExistence type="predicted"/>